<dbReference type="AlphaFoldDB" id="M1AB20"/>
<sequence>MGLWPKFSISRFAPIFSSTPGPVRLSLLGLEFLNTTRGKCDFGPPWPMGMERGALELHELIQYHMKQEKEEEGLISILITIKLTNKARLFNKRNDTLDGMATTHFDSNLYIYSTYVHVHKLEASQSNLLFSSFKDTIPGDKHKQIKIIKQNKFKQFKLTLQMLSEIKCDTKLKVFNSIPKK</sequence>
<accession>M1AB20</accession>
<dbReference type="HOGENOM" id="CLU_1491570_0_0_1"/>
<evidence type="ECO:0000313" key="1">
    <source>
        <dbReference type="EnsemblPlants" id="PGSC0003DMT400018718"/>
    </source>
</evidence>
<dbReference type="PaxDb" id="4113-PGSC0003DMT400018718"/>
<keyword evidence="2" id="KW-1185">Reference proteome</keyword>
<reference evidence="1" key="2">
    <citation type="submission" date="2015-06" db="UniProtKB">
        <authorList>
            <consortium name="EnsemblPlants"/>
        </authorList>
    </citation>
    <scope>IDENTIFICATION</scope>
    <source>
        <strain evidence="1">DM1-3 516 R44</strain>
    </source>
</reference>
<name>M1AB20_SOLTU</name>
<evidence type="ECO:0000313" key="2">
    <source>
        <dbReference type="Proteomes" id="UP000011115"/>
    </source>
</evidence>
<organism evidence="1 2">
    <name type="scientific">Solanum tuberosum</name>
    <name type="common">Potato</name>
    <dbReference type="NCBI Taxonomy" id="4113"/>
    <lineage>
        <taxon>Eukaryota</taxon>
        <taxon>Viridiplantae</taxon>
        <taxon>Streptophyta</taxon>
        <taxon>Embryophyta</taxon>
        <taxon>Tracheophyta</taxon>
        <taxon>Spermatophyta</taxon>
        <taxon>Magnoliopsida</taxon>
        <taxon>eudicotyledons</taxon>
        <taxon>Gunneridae</taxon>
        <taxon>Pentapetalae</taxon>
        <taxon>asterids</taxon>
        <taxon>lamiids</taxon>
        <taxon>Solanales</taxon>
        <taxon>Solanaceae</taxon>
        <taxon>Solanoideae</taxon>
        <taxon>Solaneae</taxon>
        <taxon>Solanum</taxon>
    </lineage>
</organism>
<dbReference type="EnsemblPlants" id="PGSC0003DMT400018718">
    <property type="protein sequence ID" value="PGSC0003DMT400018718"/>
    <property type="gene ID" value="PGSC0003DMG400007251"/>
</dbReference>
<dbReference type="Proteomes" id="UP000011115">
    <property type="component" value="Unassembled WGS sequence"/>
</dbReference>
<protein>
    <submittedName>
        <fullName evidence="1">Uncharacterized protein</fullName>
    </submittedName>
</protein>
<dbReference type="InParanoid" id="M1AB20"/>
<reference evidence="2" key="1">
    <citation type="journal article" date="2011" name="Nature">
        <title>Genome sequence and analysis of the tuber crop potato.</title>
        <authorList>
            <consortium name="The Potato Genome Sequencing Consortium"/>
        </authorList>
    </citation>
    <scope>NUCLEOTIDE SEQUENCE [LARGE SCALE GENOMIC DNA]</scope>
    <source>
        <strain evidence="2">cv. DM1-3 516 R44</strain>
    </source>
</reference>
<proteinExistence type="predicted"/>
<dbReference type="Gramene" id="PGSC0003DMT400018718">
    <property type="protein sequence ID" value="PGSC0003DMT400018718"/>
    <property type="gene ID" value="PGSC0003DMG400007251"/>
</dbReference>